<keyword evidence="2" id="KW-0812">Transmembrane</keyword>
<dbReference type="GeneID" id="73338518"/>
<keyword evidence="2" id="KW-0472">Membrane</keyword>
<feature type="region of interest" description="Disordered" evidence="1">
    <location>
        <begin position="514"/>
        <end position="540"/>
    </location>
</feature>
<keyword evidence="4" id="KW-1185">Reference proteome</keyword>
<evidence type="ECO:0000313" key="4">
    <source>
        <dbReference type="Proteomes" id="UP000830671"/>
    </source>
</evidence>
<accession>A0A9Q8SKF3</accession>
<feature type="region of interest" description="Disordered" evidence="1">
    <location>
        <begin position="722"/>
        <end position="758"/>
    </location>
</feature>
<name>A0A9Q8SKF3_9PEZI</name>
<organism evidence="3 4">
    <name type="scientific">Colletotrichum lupini</name>
    <dbReference type="NCBI Taxonomy" id="145971"/>
    <lineage>
        <taxon>Eukaryota</taxon>
        <taxon>Fungi</taxon>
        <taxon>Dikarya</taxon>
        <taxon>Ascomycota</taxon>
        <taxon>Pezizomycotina</taxon>
        <taxon>Sordariomycetes</taxon>
        <taxon>Hypocreomycetidae</taxon>
        <taxon>Glomerellales</taxon>
        <taxon>Glomerellaceae</taxon>
        <taxon>Colletotrichum</taxon>
        <taxon>Colletotrichum acutatum species complex</taxon>
    </lineage>
</organism>
<dbReference type="RefSeq" id="XP_049140651.1">
    <property type="nucleotide sequence ID" value="XM_049283508.1"/>
</dbReference>
<feature type="compositionally biased region" description="Low complexity" evidence="1">
    <location>
        <begin position="514"/>
        <end position="523"/>
    </location>
</feature>
<evidence type="ECO:0000256" key="2">
    <source>
        <dbReference type="SAM" id="Phobius"/>
    </source>
</evidence>
<feature type="compositionally biased region" description="Polar residues" evidence="1">
    <location>
        <begin position="524"/>
        <end position="540"/>
    </location>
</feature>
<dbReference type="Proteomes" id="UP000830671">
    <property type="component" value="Chromosome 2"/>
</dbReference>
<dbReference type="AlphaFoldDB" id="A0A9Q8SKF3"/>
<dbReference type="KEGG" id="clup:CLUP02_04496"/>
<feature type="compositionally biased region" description="Low complexity" evidence="1">
    <location>
        <begin position="733"/>
        <end position="752"/>
    </location>
</feature>
<dbReference type="EMBL" id="CP019474">
    <property type="protein sequence ID" value="UQC79017.1"/>
    <property type="molecule type" value="Genomic_DNA"/>
</dbReference>
<evidence type="ECO:0000256" key="1">
    <source>
        <dbReference type="SAM" id="MobiDB-lite"/>
    </source>
</evidence>
<protein>
    <submittedName>
        <fullName evidence="3">Uncharacterized protein</fullName>
    </submittedName>
</protein>
<proteinExistence type="predicted"/>
<reference evidence="3" key="1">
    <citation type="journal article" date="2021" name="Mol. Plant Microbe Interact.">
        <title>Complete Genome Sequence of the Plant-Pathogenic Fungus Colletotrichum lupini.</title>
        <authorList>
            <person name="Baroncelli R."/>
            <person name="Pensec F."/>
            <person name="Da Lio D."/>
            <person name="Boufleur T."/>
            <person name="Vicente I."/>
            <person name="Sarrocco S."/>
            <person name="Picot A."/>
            <person name="Baraldi E."/>
            <person name="Sukno S."/>
            <person name="Thon M."/>
            <person name="Le Floch G."/>
        </authorList>
    </citation>
    <scope>NUCLEOTIDE SEQUENCE</scope>
    <source>
        <strain evidence="3">IMI 504893</strain>
    </source>
</reference>
<gene>
    <name evidence="3" type="ORF">CLUP02_04496</name>
</gene>
<feature type="region of interest" description="Disordered" evidence="1">
    <location>
        <begin position="61"/>
        <end position="104"/>
    </location>
</feature>
<feature type="transmembrane region" description="Helical" evidence="2">
    <location>
        <begin position="285"/>
        <end position="306"/>
    </location>
</feature>
<sequence length="758" mass="82827">MADPIRSSIKFRSPRRVHQILVGKNQELNLDAIVTFRSEGVVLEDDKVYKAGGDEMVEKLRNSRKSQGARQGRNAAATRNRSFGPRVRIDKANDNVPGSTGGDTVALIGERDTHCWPKSEREKRQKDSSGRIPWAGKEWQSDALRHEDRYLKPRHGICTGASIFCSLSMGVQCSRRVRTENQGQRMQVDVCFLTVFVKYPGSVLTGAARLPAHPWAGAPPTPRPLVEGGGQNLSRIDGLGHFDRWRQGGTEGISEQLMRCQYGKVHLHTSCVFAAQPTGSLVERMIAGIISVLGLAQCLVALAGLVSKMAMRVERAVLAEDDLAYLLWGKLGDGGPSPAGVRYSRYMDSGTGSTPTMASTKHNRTTMHQAPSTEADAVHTLTPYSVPKQICSFVLVLVPSPWRCPVLLNLACCIVAGAFFLLLALSAPASSHYLASPFSFFLSLSPSPDGPPRRSPPWQVAVSREHLIAKLQSGKPTISFRSSSSFLELLAENPKAYSSRPLSFTISILFPSPSRRPGRPSSPNTALPEQSPSFPSFPLSNTVRHAKYTPPFPHRRPHTFHPVPPGEKGTWPSDFAPLLIHPHLRCAPPTPSTPLQQSPSKFQVPNSTSLIASTPELPSKEPSVLATRQKKEASCLTKLAPQFITRPSPTALACFSLAPVSSLAAHFNPWRGLHSSPTPIFSPPLKTRTNLCSTHPPRSIALPIPHTVLCCRDRIQQINLLLESPPLSNQKKPPTTTPRHNTPNRSSPSSPRFMTVAF</sequence>
<keyword evidence="2" id="KW-1133">Transmembrane helix</keyword>
<feature type="transmembrane region" description="Helical" evidence="2">
    <location>
        <begin position="406"/>
        <end position="427"/>
    </location>
</feature>
<evidence type="ECO:0000313" key="3">
    <source>
        <dbReference type="EMBL" id="UQC79017.1"/>
    </source>
</evidence>